<dbReference type="SUPFAM" id="SSF51126">
    <property type="entry name" value="Pectin lyase-like"/>
    <property type="match status" value="1"/>
</dbReference>
<dbReference type="AlphaFoldDB" id="X0XUK3"/>
<evidence type="ECO:0000313" key="1">
    <source>
        <dbReference type="EMBL" id="GAG28491.1"/>
    </source>
</evidence>
<comment type="caution">
    <text evidence="1">The sequence shown here is derived from an EMBL/GenBank/DDBJ whole genome shotgun (WGS) entry which is preliminary data.</text>
</comment>
<evidence type="ECO:0008006" key="2">
    <source>
        <dbReference type="Google" id="ProtNLM"/>
    </source>
</evidence>
<protein>
    <recommendedName>
        <fullName evidence="2">Cadherin domain-containing protein</fullName>
    </recommendedName>
</protein>
<feature type="non-terminal residue" evidence="1">
    <location>
        <position position="245"/>
    </location>
</feature>
<proteinExistence type="predicted"/>
<gene>
    <name evidence="1" type="ORF">S01H1_71417</name>
</gene>
<dbReference type="Gene3D" id="2.60.40.10">
    <property type="entry name" value="Immunoglobulins"/>
    <property type="match status" value="1"/>
</dbReference>
<accession>X0XUK3</accession>
<dbReference type="InterPro" id="IPR059226">
    <property type="entry name" value="Choice_anch_Q_dom"/>
</dbReference>
<dbReference type="InterPro" id="IPR011050">
    <property type="entry name" value="Pectin_lyase_fold/virulence"/>
</dbReference>
<dbReference type="InterPro" id="IPR013783">
    <property type="entry name" value="Ig-like_fold"/>
</dbReference>
<reference evidence="1" key="1">
    <citation type="journal article" date="2014" name="Front. Microbiol.">
        <title>High frequency of phylogenetically diverse reductive dehalogenase-homologous genes in deep subseafloor sedimentary metagenomes.</title>
        <authorList>
            <person name="Kawai M."/>
            <person name="Futagami T."/>
            <person name="Toyoda A."/>
            <person name="Takaki Y."/>
            <person name="Nishi S."/>
            <person name="Hori S."/>
            <person name="Arai W."/>
            <person name="Tsubouchi T."/>
            <person name="Morono Y."/>
            <person name="Uchiyama I."/>
            <person name="Ito T."/>
            <person name="Fujiyama A."/>
            <person name="Inagaki F."/>
            <person name="Takami H."/>
        </authorList>
    </citation>
    <scope>NUCLEOTIDE SEQUENCE</scope>
    <source>
        <strain evidence="1">Expedition CK06-06</strain>
    </source>
</reference>
<sequence length="245" mass="24605">AGSPSLTTVISSIIAGNTAGGGNPDLQQFATLIVDYSLIGDNSGTSLTEAQMADADGNLIGSAAGVGIIDPLLDPLADNGGPTETHALQLGSPAIDAGDPSAVAGAGGVPLYDQRGFGFSRVNDDRIDMGAFEAPPDTTPPTLLAPPNQVLLEDTASGPLAILVEDVGTDPNEITVTASSSNTTLIPNTDVNLMLGGSGANRTIDILPAANQHGNSFITITATDPAGNESFVTFSVEVQPDTTPP</sequence>
<organism evidence="1">
    <name type="scientific">marine sediment metagenome</name>
    <dbReference type="NCBI Taxonomy" id="412755"/>
    <lineage>
        <taxon>unclassified sequences</taxon>
        <taxon>metagenomes</taxon>
        <taxon>ecological metagenomes</taxon>
    </lineage>
</organism>
<dbReference type="EMBL" id="BARS01047557">
    <property type="protein sequence ID" value="GAG28491.1"/>
    <property type="molecule type" value="Genomic_DNA"/>
</dbReference>
<feature type="non-terminal residue" evidence="1">
    <location>
        <position position="1"/>
    </location>
</feature>
<dbReference type="NCBIfam" id="NF041518">
    <property type="entry name" value="choice_anch_Q"/>
    <property type="match status" value="1"/>
</dbReference>
<name>X0XUK3_9ZZZZ</name>